<dbReference type="RefSeq" id="WP_032552491.1">
    <property type="nucleotide sequence ID" value="NZ_JFFR01000027.1"/>
</dbReference>
<protein>
    <submittedName>
        <fullName evidence="2">Uncharacterized protein</fullName>
    </submittedName>
</protein>
<evidence type="ECO:0000256" key="1">
    <source>
        <dbReference type="SAM" id="Phobius"/>
    </source>
</evidence>
<dbReference type="InterPro" id="IPR046160">
    <property type="entry name" value="DUF6162"/>
</dbReference>
<dbReference type="Pfam" id="PF19659">
    <property type="entry name" value="DUF6162"/>
    <property type="match status" value="1"/>
</dbReference>
<accession>A0A066USM7</accession>
<dbReference type="EMBL" id="JFFR01000027">
    <property type="protein sequence ID" value="KDN27129.1"/>
    <property type="molecule type" value="Genomic_DNA"/>
</dbReference>
<dbReference type="AlphaFoldDB" id="A0A066USM7"/>
<dbReference type="OrthoDB" id="95459at2"/>
<evidence type="ECO:0000313" key="3">
    <source>
        <dbReference type="Proteomes" id="UP000027219"/>
    </source>
</evidence>
<organism evidence="2 3">
    <name type="scientific">Vibrio fortis</name>
    <dbReference type="NCBI Taxonomy" id="212667"/>
    <lineage>
        <taxon>Bacteria</taxon>
        <taxon>Pseudomonadati</taxon>
        <taxon>Pseudomonadota</taxon>
        <taxon>Gammaproteobacteria</taxon>
        <taxon>Vibrionales</taxon>
        <taxon>Vibrionaceae</taxon>
        <taxon>Vibrio</taxon>
    </lineage>
</organism>
<keyword evidence="1" id="KW-0472">Membrane</keyword>
<sequence>MIIQSVRADTGGREGKWVALIIASILGFATLAIPYHQAEIHVTTAFEHQILVTDVEQENLAMLAELRLAHEEIRDLYLDNDEQWPDVEFLQEEWVAPFTQDQSWKRKGEHSWKHLGSGYYFASPKLAGFADSFVMNANSIAPEIWINLKGQVEAPTKFDIDALSAAGWKQVVTESEAMVNQHHEDDAH</sequence>
<name>A0A066USM7_9VIBR</name>
<feature type="transmembrane region" description="Helical" evidence="1">
    <location>
        <begin position="17"/>
        <end position="35"/>
    </location>
</feature>
<keyword evidence="1" id="KW-0812">Transmembrane</keyword>
<gene>
    <name evidence="2" type="ORF">VFDL14_19680</name>
</gene>
<evidence type="ECO:0000313" key="2">
    <source>
        <dbReference type="EMBL" id="KDN27129.1"/>
    </source>
</evidence>
<proteinExistence type="predicted"/>
<comment type="caution">
    <text evidence="2">The sequence shown here is derived from an EMBL/GenBank/DDBJ whole genome shotgun (WGS) entry which is preliminary data.</text>
</comment>
<reference evidence="2 3" key="1">
    <citation type="submission" date="2014-02" db="EMBL/GenBank/DDBJ databases">
        <title>Vibrio fortis Dalian14 Genome Sequencing.</title>
        <authorList>
            <person name="Wang Y."/>
            <person name="Song L."/>
            <person name="Liu G."/>
            <person name="Ding J."/>
        </authorList>
    </citation>
    <scope>NUCLEOTIDE SEQUENCE [LARGE SCALE GENOMIC DNA]</scope>
    <source>
        <strain evidence="2 3">Dalian14</strain>
    </source>
</reference>
<keyword evidence="1" id="KW-1133">Transmembrane helix</keyword>
<keyword evidence="3" id="KW-1185">Reference proteome</keyword>
<dbReference type="Proteomes" id="UP000027219">
    <property type="component" value="Unassembled WGS sequence"/>
</dbReference>
<dbReference type="STRING" id="212667.VFDL14_19680"/>